<dbReference type="PROSITE" id="PS00675">
    <property type="entry name" value="SIGMA54_INTERACT_1"/>
    <property type="match status" value="1"/>
</dbReference>
<dbReference type="SUPFAM" id="SSF46689">
    <property type="entry name" value="Homeodomain-like"/>
    <property type="match status" value="1"/>
</dbReference>
<dbReference type="SMART" id="SM00448">
    <property type="entry name" value="REC"/>
    <property type="match status" value="1"/>
</dbReference>
<gene>
    <name evidence="1" type="ORF">IJ22_35680</name>
</gene>
<dbReference type="GO" id="GO:0000160">
    <property type="term" value="P:phosphorelay signal transduction system"/>
    <property type="evidence" value="ECO:0007669"/>
    <property type="project" value="InterPro"/>
</dbReference>
<dbReference type="Proteomes" id="UP000061660">
    <property type="component" value="Chromosome"/>
</dbReference>
<dbReference type="GO" id="GO:0006355">
    <property type="term" value="P:regulation of DNA-templated transcription"/>
    <property type="evidence" value="ECO:0007669"/>
    <property type="project" value="InterPro"/>
</dbReference>
<organism evidence="1 2">
    <name type="scientific">Paenibacillus naphthalenovorans</name>
    <dbReference type="NCBI Taxonomy" id="162209"/>
    <lineage>
        <taxon>Bacteria</taxon>
        <taxon>Bacillati</taxon>
        <taxon>Bacillota</taxon>
        <taxon>Bacilli</taxon>
        <taxon>Bacillales</taxon>
        <taxon>Paenibacillaceae</taxon>
        <taxon>Paenibacillus</taxon>
    </lineage>
</organism>
<dbReference type="PROSITE" id="PS00688">
    <property type="entry name" value="SIGMA54_INTERACT_3"/>
    <property type="match status" value="1"/>
</dbReference>
<dbReference type="PROSITE" id="PS50110">
    <property type="entry name" value="RESPONSE_REGULATORY"/>
    <property type="match status" value="1"/>
</dbReference>
<dbReference type="Pfam" id="PF00158">
    <property type="entry name" value="Sigma54_activat"/>
    <property type="match status" value="1"/>
</dbReference>
<dbReference type="Gene3D" id="1.10.8.60">
    <property type="match status" value="1"/>
</dbReference>
<evidence type="ECO:0000313" key="2">
    <source>
        <dbReference type="Proteomes" id="UP000061660"/>
    </source>
</evidence>
<dbReference type="AlphaFoldDB" id="A0A0U2L2H2"/>
<dbReference type="InterPro" id="IPR009057">
    <property type="entry name" value="Homeodomain-like_sf"/>
</dbReference>
<dbReference type="InterPro" id="IPR027417">
    <property type="entry name" value="P-loop_NTPase"/>
</dbReference>
<dbReference type="STRING" id="162209.IJ22_35680"/>
<accession>A0A0U2L2H2</accession>
<dbReference type="FunFam" id="3.40.50.300:FF:000006">
    <property type="entry name" value="DNA-binding transcriptional regulator NtrC"/>
    <property type="match status" value="1"/>
</dbReference>
<dbReference type="KEGG" id="pnp:IJ22_35680"/>
<dbReference type="Gene3D" id="3.40.50.300">
    <property type="entry name" value="P-loop containing nucleotide triphosphate hydrolases"/>
    <property type="match status" value="1"/>
</dbReference>
<dbReference type="Pfam" id="PF02954">
    <property type="entry name" value="HTH_8"/>
    <property type="match status" value="1"/>
</dbReference>
<keyword evidence="2" id="KW-1185">Reference proteome</keyword>
<dbReference type="PROSITE" id="PS50045">
    <property type="entry name" value="SIGMA54_INTERACT_4"/>
    <property type="match status" value="1"/>
</dbReference>
<reference evidence="1 2" key="2">
    <citation type="journal article" date="2016" name="Genome Announc.">
        <title>Complete Genome Sequences of Two Interactive Moderate Thermophiles, Paenibacillus napthalenovorans 32O-Y and Paenibacillus sp. 32O-W.</title>
        <authorList>
            <person name="Butler R.R.III."/>
            <person name="Wang J."/>
            <person name="Stark B.C."/>
            <person name="Pombert J.F."/>
        </authorList>
    </citation>
    <scope>NUCLEOTIDE SEQUENCE [LARGE SCALE GENOMIC DNA]</scope>
    <source>
        <strain evidence="1 2">32O-Y</strain>
    </source>
</reference>
<dbReference type="PATRIC" id="fig|162209.4.peg.3792"/>
<dbReference type="InterPro" id="IPR002078">
    <property type="entry name" value="Sigma_54_int"/>
</dbReference>
<dbReference type="InterPro" id="IPR002197">
    <property type="entry name" value="HTH_Fis"/>
</dbReference>
<evidence type="ECO:0000313" key="1">
    <source>
        <dbReference type="EMBL" id="ALS23906.1"/>
    </source>
</evidence>
<dbReference type="Pfam" id="PF00072">
    <property type="entry name" value="Response_reg"/>
    <property type="match status" value="1"/>
</dbReference>
<dbReference type="Gene3D" id="3.40.50.2300">
    <property type="match status" value="1"/>
</dbReference>
<dbReference type="RefSeq" id="WP_062409718.1">
    <property type="nucleotide sequence ID" value="NZ_CP013652.1"/>
</dbReference>
<dbReference type="CDD" id="cd00009">
    <property type="entry name" value="AAA"/>
    <property type="match status" value="1"/>
</dbReference>
<dbReference type="InterPro" id="IPR003593">
    <property type="entry name" value="AAA+_ATPase"/>
</dbReference>
<dbReference type="InterPro" id="IPR025662">
    <property type="entry name" value="Sigma_54_int_dom_ATP-bd_1"/>
</dbReference>
<dbReference type="InterPro" id="IPR001789">
    <property type="entry name" value="Sig_transdc_resp-reg_receiver"/>
</dbReference>
<sequence length="457" mass="51493">MNSVLIIDDEPAICTSLMFALEDQYQVFTTTSPDEGLVMIGKENIDVVLLDMRIEGVDGLSLIPKLLEISPKTSIIVMTAFGTIETSVKAMKLGAYHYLTKPINLDEVRILIEKSLHINDLKQEVRRLREVLRPEYSYCGIIGKSSAMRSLFQLIAKVKNIDSNLLITGESGTGKEMVAKVCHSEGARHKYPFSALNCAAIPETLLESELFGHEKGAFTGAFQRKEGVFEQTHGGTIFLDEIGELPLHLQAKLLRVIQEREVVPIGSHRRKPVDVRIIAATNRNLAEEVSKGAFREDLYYRLNVIPVHVPPLRERMEDLPLLIHHFLQIYGVKMGKTDVRFHSSAMDVLYRHSFPGNVRELSNIIEYAVALANDSLLKIHDLPVYLQEKAYERKDGGQQGGDGIFIPSRLTLEQAEREFILHKLQICNGHRKKTAESLDISERGLRDKLSKFLPSKD</sequence>
<reference evidence="2" key="1">
    <citation type="submission" date="2015-12" db="EMBL/GenBank/DDBJ databases">
        <title>Complete genome sequences of two moderately thermophilic Paenibacillus species.</title>
        <authorList>
            <person name="Butler R.III."/>
            <person name="Wang J."/>
            <person name="Stark B.C."/>
            <person name="Pombert J.-F."/>
        </authorList>
    </citation>
    <scope>NUCLEOTIDE SEQUENCE [LARGE SCALE GENOMIC DNA]</scope>
    <source>
        <strain evidence="2">32O-Y</strain>
    </source>
</reference>
<dbReference type="EMBL" id="CP013652">
    <property type="protein sequence ID" value="ALS23906.1"/>
    <property type="molecule type" value="Genomic_DNA"/>
</dbReference>
<dbReference type="SMART" id="SM00382">
    <property type="entry name" value="AAA"/>
    <property type="match status" value="1"/>
</dbReference>
<dbReference type="SUPFAM" id="SSF52172">
    <property type="entry name" value="CheY-like"/>
    <property type="match status" value="1"/>
</dbReference>
<dbReference type="SUPFAM" id="SSF52540">
    <property type="entry name" value="P-loop containing nucleoside triphosphate hydrolases"/>
    <property type="match status" value="1"/>
</dbReference>
<proteinExistence type="predicted"/>
<protein>
    <submittedName>
        <fullName evidence="1">Fis family transcriptional regulator</fullName>
    </submittedName>
</protein>
<dbReference type="InterPro" id="IPR011006">
    <property type="entry name" value="CheY-like_superfamily"/>
</dbReference>
<dbReference type="OrthoDB" id="9771372at2"/>
<dbReference type="GO" id="GO:0043565">
    <property type="term" value="F:sequence-specific DNA binding"/>
    <property type="evidence" value="ECO:0007669"/>
    <property type="project" value="InterPro"/>
</dbReference>
<dbReference type="GO" id="GO:0005524">
    <property type="term" value="F:ATP binding"/>
    <property type="evidence" value="ECO:0007669"/>
    <property type="project" value="InterPro"/>
</dbReference>
<dbReference type="Gene3D" id="1.10.10.60">
    <property type="entry name" value="Homeodomain-like"/>
    <property type="match status" value="1"/>
</dbReference>
<dbReference type="Pfam" id="PF25601">
    <property type="entry name" value="AAA_lid_14"/>
    <property type="match status" value="1"/>
</dbReference>
<name>A0A0U2L2H2_9BACL</name>
<dbReference type="PANTHER" id="PTHR32071">
    <property type="entry name" value="TRANSCRIPTIONAL REGULATORY PROTEIN"/>
    <property type="match status" value="1"/>
</dbReference>
<dbReference type="InterPro" id="IPR025944">
    <property type="entry name" value="Sigma_54_int_dom_CS"/>
</dbReference>
<dbReference type="InterPro" id="IPR058031">
    <property type="entry name" value="AAA_lid_NorR"/>
</dbReference>